<keyword evidence="9" id="KW-1185">Reference proteome</keyword>
<accession>A0A1I7MQ27</accession>
<dbReference type="PANTHER" id="PTHR32322:SF2">
    <property type="entry name" value="EAMA DOMAIN-CONTAINING PROTEIN"/>
    <property type="match status" value="1"/>
</dbReference>
<protein>
    <submittedName>
        <fullName evidence="8">Inner membrane transporter RhtA</fullName>
    </submittedName>
</protein>
<dbReference type="Proteomes" id="UP000198881">
    <property type="component" value="Unassembled WGS sequence"/>
</dbReference>
<comment type="subcellular location">
    <subcellularLocation>
        <location evidence="1">Membrane</location>
        <topology evidence="1">Multi-pass membrane protein</topology>
    </subcellularLocation>
</comment>
<evidence type="ECO:0000256" key="4">
    <source>
        <dbReference type="ARBA" id="ARBA00022989"/>
    </source>
</evidence>
<dbReference type="PANTHER" id="PTHR32322">
    <property type="entry name" value="INNER MEMBRANE TRANSPORTER"/>
    <property type="match status" value="1"/>
</dbReference>
<proteinExistence type="inferred from homology"/>
<reference evidence="8 9" key="1">
    <citation type="submission" date="2016-10" db="EMBL/GenBank/DDBJ databases">
        <authorList>
            <person name="de Groot N.N."/>
        </authorList>
    </citation>
    <scope>NUCLEOTIDE SEQUENCE [LARGE SCALE GENOMIC DNA]</scope>
    <source>
        <strain evidence="8 9">CGMCC 1.7054</strain>
    </source>
</reference>
<sequence length="282" mass="29230">MLVIGSCLSLQFGAALATQLFPVFGSWGTTVIRLGAASILLLAVFRPKVWQWTRQQWLAVTLFGLTLAGMNGFFYAAIERIPLGIAVSIEFLGPLALAAALSRRWRDALWIGLALAGVGLFFVDDLLGTSRLDPLGVAFVLIAGLFWALYILAGHRVSATVPGTGGLAAAVTVGTLAVLPFGASGFVGVEWDGRLLLLCLGAALLASVIPYSMEFAALRRLPRPVFGLLLSLEPVIATIAGWMLLGQGVSALAIGAVVLVVCASAGSTATASDPQPGSPSPS</sequence>
<keyword evidence="5 6" id="KW-0472">Membrane</keyword>
<evidence type="ECO:0000256" key="3">
    <source>
        <dbReference type="ARBA" id="ARBA00022692"/>
    </source>
</evidence>
<organism evidence="8 9">
    <name type="scientific">Micrococcus terreus</name>
    <dbReference type="NCBI Taxonomy" id="574650"/>
    <lineage>
        <taxon>Bacteria</taxon>
        <taxon>Bacillati</taxon>
        <taxon>Actinomycetota</taxon>
        <taxon>Actinomycetes</taxon>
        <taxon>Micrococcales</taxon>
        <taxon>Micrococcaceae</taxon>
        <taxon>Micrococcus</taxon>
    </lineage>
</organism>
<dbReference type="SUPFAM" id="SSF103481">
    <property type="entry name" value="Multidrug resistance efflux transporter EmrE"/>
    <property type="match status" value="2"/>
</dbReference>
<name>A0A1I7MQ27_9MICC</name>
<dbReference type="GO" id="GO:0016020">
    <property type="term" value="C:membrane"/>
    <property type="evidence" value="ECO:0007669"/>
    <property type="project" value="UniProtKB-SubCell"/>
</dbReference>
<dbReference type="InterPro" id="IPR000620">
    <property type="entry name" value="EamA_dom"/>
</dbReference>
<keyword evidence="3 6" id="KW-0812">Transmembrane</keyword>
<feature type="transmembrane region" description="Helical" evidence="6">
    <location>
        <begin position="195"/>
        <end position="213"/>
    </location>
</feature>
<evidence type="ECO:0000313" key="8">
    <source>
        <dbReference type="EMBL" id="SFV24016.1"/>
    </source>
</evidence>
<dbReference type="OrthoDB" id="9815120at2"/>
<feature type="transmembrane region" description="Helical" evidence="6">
    <location>
        <begin position="108"/>
        <end position="123"/>
    </location>
</feature>
<dbReference type="Pfam" id="PF00892">
    <property type="entry name" value="EamA"/>
    <property type="match status" value="1"/>
</dbReference>
<dbReference type="AlphaFoldDB" id="A0A1I7MQ27"/>
<evidence type="ECO:0000256" key="5">
    <source>
        <dbReference type="ARBA" id="ARBA00023136"/>
    </source>
</evidence>
<feature type="transmembrane region" description="Helical" evidence="6">
    <location>
        <begin position="27"/>
        <end position="45"/>
    </location>
</feature>
<feature type="transmembrane region" description="Helical" evidence="6">
    <location>
        <begin position="165"/>
        <end position="189"/>
    </location>
</feature>
<comment type="similarity">
    <text evidence="2">Belongs to the EamA transporter family.</text>
</comment>
<evidence type="ECO:0000256" key="2">
    <source>
        <dbReference type="ARBA" id="ARBA00007362"/>
    </source>
</evidence>
<evidence type="ECO:0000313" key="9">
    <source>
        <dbReference type="Proteomes" id="UP000198881"/>
    </source>
</evidence>
<gene>
    <name evidence="8" type="ORF">SAMN04487966_10965</name>
</gene>
<feature type="transmembrane region" description="Helical" evidence="6">
    <location>
        <begin position="135"/>
        <end position="153"/>
    </location>
</feature>
<keyword evidence="4 6" id="KW-1133">Transmembrane helix</keyword>
<dbReference type="InterPro" id="IPR050638">
    <property type="entry name" value="AA-Vitamin_Transporters"/>
</dbReference>
<evidence type="ECO:0000256" key="6">
    <source>
        <dbReference type="SAM" id="Phobius"/>
    </source>
</evidence>
<dbReference type="EMBL" id="FPCG01000009">
    <property type="protein sequence ID" value="SFV24016.1"/>
    <property type="molecule type" value="Genomic_DNA"/>
</dbReference>
<evidence type="ECO:0000259" key="7">
    <source>
        <dbReference type="Pfam" id="PF00892"/>
    </source>
</evidence>
<dbReference type="InterPro" id="IPR037185">
    <property type="entry name" value="EmrE-like"/>
</dbReference>
<feature type="transmembrane region" description="Helical" evidence="6">
    <location>
        <begin position="57"/>
        <end position="77"/>
    </location>
</feature>
<feature type="domain" description="EamA" evidence="7">
    <location>
        <begin position="135"/>
        <end position="265"/>
    </location>
</feature>
<evidence type="ECO:0000256" key="1">
    <source>
        <dbReference type="ARBA" id="ARBA00004141"/>
    </source>
</evidence>